<dbReference type="GO" id="GO:0042158">
    <property type="term" value="P:lipoprotein biosynthetic process"/>
    <property type="evidence" value="ECO:0007669"/>
    <property type="project" value="UniProtKB-UniRule"/>
</dbReference>
<keyword evidence="6 7" id="KW-0472">Membrane</keyword>
<evidence type="ECO:0000256" key="3">
    <source>
        <dbReference type="ARBA" id="ARBA00022679"/>
    </source>
</evidence>
<dbReference type="HAMAP" id="MF_01147">
    <property type="entry name" value="Lgt"/>
    <property type="match status" value="1"/>
</dbReference>
<evidence type="ECO:0000313" key="8">
    <source>
        <dbReference type="EMBL" id="ACA60383.1"/>
    </source>
</evidence>
<reference evidence="8 9" key="2">
    <citation type="journal article" date="2008" name="Science">
        <title>Environmental genomics reveals a single-species ecosystem deep within Earth.</title>
        <authorList>
            <person name="Chivian D."/>
            <person name="Brodie E.L."/>
            <person name="Alm E.J."/>
            <person name="Culley D.E."/>
            <person name="Dehal P.S."/>
            <person name="Desantis T.Z."/>
            <person name="Gihring T.M."/>
            <person name="Lapidus A."/>
            <person name="Lin L.H."/>
            <person name="Lowry S.R."/>
            <person name="Moser D.P."/>
            <person name="Richardson P.M."/>
            <person name="Southam G."/>
            <person name="Wanger G."/>
            <person name="Pratt L.M."/>
            <person name="Andersen G.L."/>
            <person name="Hazen T.C."/>
            <person name="Brockman F.J."/>
            <person name="Arkin A.P."/>
            <person name="Onstott T.C."/>
        </authorList>
    </citation>
    <scope>NUCLEOTIDE SEQUENCE [LARGE SCALE GENOMIC DNA]</scope>
    <source>
        <strain evidence="8 9">MP104C</strain>
    </source>
</reference>
<protein>
    <recommendedName>
        <fullName evidence="7">Phosphatidylglycerol--prolipoprotein diacylglyceryl transferase</fullName>
        <ecNumber evidence="7">2.5.1.145</ecNumber>
    </recommendedName>
</protein>
<evidence type="ECO:0000256" key="5">
    <source>
        <dbReference type="ARBA" id="ARBA00022989"/>
    </source>
</evidence>
<feature type="transmembrane region" description="Helical" evidence="7">
    <location>
        <begin position="164"/>
        <end position="183"/>
    </location>
</feature>
<keyword evidence="9" id="KW-1185">Reference proteome</keyword>
<dbReference type="UniPathway" id="UPA00664"/>
<evidence type="ECO:0000256" key="7">
    <source>
        <dbReference type="HAMAP-Rule" id="MF_01147"/>
    </source>
</evidence>
<keyword evidence="2 7" id="KW-1003">Cell membrane</keyword>
<dbReference type="AlphaFoldDB" id="B1I5T5"/>
<feature type="transmembrane region" description="Helical" evidence="7">
    <location>
        <begin position="87"/>
        <end position="106"/>
    </location>
</feature>
<dbReference type="GO" id="GO:0008961">
    <property type="term" value="F:phosphatidylglycerol-prolipoprotein diacylglyceryl transferase activity"/>
    <property type="evidence" value="ECO:0007669"/>
    <property type="project" value="UniProtKB-UniRule"/>
</dbReference>
<feature type="transmembrane region" description="Helical" evidence="7">
    <location>
        <begin position="6"/>
        <end position="32"/>
    </location>
</feature>
<dbReference type="eggNOG" id="COG0682">
    <property type="taxonomic scope" value="Bacteria"/>
</dbReference>
<feature type="transmembrane region" description="Helical" evidence="7">
    <location>
        <begin position="190"/>
        <end position="209"/>
    </location>
</feature>
<dbReference type="Pfam" id="PF01790">
    <property type="entry name" value="LGT"/>
    <property type="match status" value="1"/>
</dbReference>
<keyword evidence="4 7" id="KW-0812">Transmembrane</keyword>
<dbReference type="NCBIfam" id="TIGR00544">
    <property type="entry name" value="lgt"/>
    <property type="match status" value="1"/>
</dbReference>
<comment type="similarity">
    <text evidence="1 7">Belongs to the Lgt family.</text>
</comment>
<dbReference type="RefSeq" id="WP_012302959.1">
    <property type="nucleotide sequence ID" value="NC_010424.1"/>
</dbReference>
<feature type="binding site" evidence="7">
    <location>
        <position position="131"/>
    </location>
    <ligand>
        <name>a 1,2-diacyl-sn-glycero-3-phospho-(1'-sn-glycerol)</name>
        <dbReference type="ChEBI" id="CHEBI:64716"/>
    </ligand>
</feature>
<dbReference type="EMBL" id="CP000860">
    <property type="protein sequence ID" value="ACA60383.1"/>
    <property type="molecule type" value="Genomic_DNA"/>
</dbReference>
<dbReference type="Proteomes" id="UP000008544">
    <property type="component" value="Chromosome"/>
</dbReference>
<reference evidence="9" key="1">
    <citation type="submission" date="2007-10" db="EMBL/GenBank/DDBJ databases">
        <title>Complete sequence of chromosome of Desulforudis audaxviator MP104C.</title>
        <authorList>
            <person name="Copeland A."/>
            <person name="Lucas S."/>
            <person name="Lapidus A."/>
            <person name="Barry K."/>
            <person name="Glavina del Rio T."/>
            <person name="Dalin E."/>
            <person name="Tice H."/>
            <person name="Bruce D."/>
            <person name="Pitluck S."/>
            <person name="Lowry S.R."/>
            <person name="Larimer F."/>
            <person name="Land M.L."/>
            <person name="Hauser L."/>
            <person name="Kyrpides N."/>
            <person name="Ivanova N.N."/>
            <person name="Richardson P."/>
        </authorList>
    </citation>
    <scope>NUCLEOTIDE SEQUENCE [LARGE SCALE GENOMIC DNA]</scope>
    <source>
        <strain evidence="9">MP104C</strain>
    </source>
</reference>
<keyword evidence="8" id="KW-0449">Lipoprotein</keyword>
<comment type="catalytic activity">
    <reaction evidence="7">
        <text>L-cysteinyl-[prolipoprotein] + a 1,2-diacyl-sn-glycero-3-phospho-(1'-sn-glycerol) = an S-1,2-diacyl-sn-glyceryl-L-cysteinyl-[prolipoprotein] + sn-glycerol 1-phosphate + H(+)</text>
        <dbReference type="Rhea" id="RHEA:56712"/>
        <dbReference type="Rhea" id="RHEA-COMP:14679"/>
        <dbReference type="Rhea" id="RHEA-COMP:14680"/>
        <dbReference type="ChEBI" id="CHEBI:15378"/>
        <dbReference type="ChEBI" id="CHEBI:29950"/>
        <dbReference type="ChEBI" id="CHEBI:57685"/>
        <dbReference type="ChEBI" id="CHEBI:64716"/>
        <dbReference type="ChEBI" id="CHEBI:140658"/>
        <dbReference type="EC" id="2.5.1.145"/>
    </reaction>
</comment>
<dbReference type="OrthoDB" id="871140at2"/>
<dbReference type="EC" id="2.5.1.145" evidence="7"/>
<keyword evidence="3 7" id="KW-0808">Transferase</keyword>
<dbReference type="PANTHER" id="PTHR30589">
    <property type="entry name" value="PROLIPOPROTEIN DIACYLGLYCERYL TRANSFERASE"/>
    <property type="match status" value="1"/>
</dbReference>
<dbReference type="KEGG" id="dau:Daud_1890"/>
<feature type="transmembrane region" description="Helical" evidence="7">
    <location>
        <begin position="221"/>
        <end position="241"/>
    </location>
</feature>
<name>B1I5T5_DESAP</name>
<evidence type="ECO:0000313" key="9">
    <source>
        <dbReference type="Proteomes" id="UP000008544"/>
    </source>
</evidence>
<dbReference type="PANTHER" id="PTHR30589:SF0">
    <property type="entry name" value="PHOSPHATIDYLGLYCEROL--PROLIPOPROTEIN DIACYLGLYCERYL TRANSFERASE"/>
    <property type="match status" value="1"/>
</dbReference>
<dbReference type="STRING" id="477974.Daud_1890"/>
<sequence>MHPVIAYLGPFTITSYGVMVAVGVLVGLFVVLRVGRREGIDTDTLLDLALYMIAAGVVGARAAYVFLHWENFRTAPLEMLRFWDGGGLSFFGSLGLCLLVAIWFTRRRRLRLARVGDLLVLGVAAGYPFGRIGCFLNGCCYGLPTNHAFGIVFPFDEVARHPTQLYSFGFGVVIFLVLWRLSLKKPFDGYVMGFFLILYAAYRFVIDFWRVSPASNITELTVGQLVSLAVIAASGAFLYAARRRASSPPGRP</sequence>
<comment type="pathway">
    <text evidence="7">Protein modification; lipoprotein biosynthesis (diacylglyceryl transfer).</text>
</comment>
<organism evidence="8 9">
    <name type="scientific">Desulforudis audaxviator (strain MP104C)</name>
    <dbReference type="NCBI Taxonomy" id="477974"/>
    <lineage>
        <taxon>Bacteria</taxon>
        <taxon>Bacillati</taxon>
        <taxon>Bacillota</taxon>
        <taxon>Clostridia</taxon>
        <taxon>Thermoanaerobacterales</taxon>
        <taxon>Candidatus Desulforudaceae</taxon>
        <taxon>Candidatus Desulforudis</taxon>
    </lineage>
</organism>
<evidence type="ECO:0000256" key="4">
    <source>
        <dbReference type="ARBA" id="ARBA00022692"/>
    </source>
</evidence>
<evidence type="ECO:0000256" key="1">
    <source>
        <dbReference type="ARBA" id="ARBA00007150"/>
    </source>
</evidence>
<gene>
    <name evidence="7" type="primary">lgt</name>
    <name evidence="8" type="ordered locus">Daud_1890</name>
</gene>
<evidence type="ECO:0000256" key="6">
    <source>
        <dbReference type="ARBA" id="ARBA00023136"/>
    </source>
</evidence>
<comment type="subcellular location">
    <subcellularLocation>
        <location evidence="7">Cell membrane</location>
        <topology evidence="7">Multi-pass membrane protein</topology>
    </subcellularLocation>
</comment>
<comment type="function">
    <text evidence="7">Catalyzes the transfer of the diacylglyceryl group from phosphatidylglycerol to the sulfhydryl group of the N-terminal cysteine of a prolipoprotein, the first step in the formation of mature lipoproteins.</text>
</comment>
<feature type="transmembrane region" description="Helical" evidence="7">
    <location>
        <begin position="118"/>
        <end position="144"/>
    </location>
</feature>
<accession>B1I5T5</accession>
<dbReference type="GO" id="GO:0005886">
    <property type="term" value="C:plasma membrane"/>
    <property type="evidence" value="ECO:0007669"/>
    <property type="project" value="UniProtKB-SubCell"/>
</dbReference>
<dbReference type="HOGENOM" id="CLU_013386_1_2_9"/>
<proteinExistence type="inferred from homology"/>
<evidence type="ECO:0000256" key="2">
    <source>
        <dbReference type="ARBA" id="ARBA00022475"/>
    </source>
</evidence>
<feature type="transmembrane region" description="Helical" evidence="7">
    <location>
        <begin position="44"/>
        <end position="67"/>
    </location>
</feature>
<dbReference type="InterPro" id="IPR001640">
    <property type="entry name" value="Lgt"/>
</dbReference>
<keyword evidence="5 7" id="KW-1133">Transmembrane helix</keyword>